<gene>
    <name evidence="2" type="ORF">VB854_28650</name>
</gene>
<name>A0ABU5U6R3_9CYAN</name>
<sequence>MFKNTRISSLYRVGKTTLSIHIAYVLSQSHQVLLVDSDPQGSARDWSAARESKPPFSLVAIDRPTVHRDLPEMAVALLLKPWGRGYSTLLSRFLLTLCG</sequence>
<evidence type="ECO:0000259" key="1">
    <source>
        <dbReference type="Pfam" id="PF01656"/>
    </source>
</evidence>
<reference evidence="2 3" key="1">
    <citation type="submission" date="2023-12" db="EMBL/GenBank/DDBJ databases">
        <title>Baltic Sea Cyanobacteria.</title>
        <authorList>
            <person name="Delbaje E."/>
            <person name="Fewer D.P."/>
            <person name="Shishido T.K."/>
        </authorList>
    </citation>
    <scope>NUCLEOTIDE SEQUENCE [LARGE SCALE GENOMIC DNA]</scope>
    <source>
        <strain evidence="2 3">CCNP 1315</strain>
    </source>
</reference>
<evidence type="ECO:0000313" key="3">
    <source>
        <dbReference type="Proteomes" id="UP001301728"/>
    </source>
</evidence>
<dbReference type="Gene3D" id="3.40.50.300">
    <property type="entry name" value="P-loop containing nucleotide triphosphate hydrolases"/>
    <property type="match status" value="1"/>
</dbReference>
<protein>
    <recommendedName>
        <fullName evidence="1">CobQ/CobB/MinD/ParA nucleotide binding domain-containing protein</fullName>
    </recommendedName>
</protein>
<dbReference type="Pfam" id="PF01656">
    <property type="entry name" value="CbiA"/>
    <property type="match status" value="1"/>
</dbReference>
<dbReference type="InterPro" id="IPR027417">
    <property type="entry name" value="P-loop_NTPase"/>
</dbReference>
<dbReference type="Proteomes" id="UP001301728">
    <property type="component" value="Unassembled WGS sequence"/>
</dbReference>
<comment type="caution">
    <text evidence="2">The sequence shown here is derived from an EMBL/GenBank/DDBJ whole genome shotgun (WGS) entry which is preliminary data.</text>
</comment>
<dbReference type="EMBL" id="JAYGHT010000195">
    <property type="protein sequence ID" value="MEA5522907.1"/>
    <property type="molecule type" value="Genomic_DNA"/>
</dbReference>
<dbReference type="InterPro" id="IPR002586">
    <property type="entry name" value="CobQ/CobB/MinD/ParA_Nub-bd_dom"/>
</dbReference>
<accession>A0ABU5U6R3</accession>
<dbReference type="SUPFAM" id="SSF52540">
    <property type="entry name" value="P-loop containing nucleoside triphosphate hydrolases"/>
    <property type="match status" value="1"/>
</dbReference>
<keyword evidence="3" id="KW-1185">Reference proteome</keyword>
<evidence type="ECO:0000313" key="2">
    <source>
        <dbReference type="EMBL" id="MEA5522907.1"/>
    </source>
</evidence>
<dbReference type="RefSeq" id="WP_323274475.1">
    <property type="nucleotide sequence ID" value="NZ_JAYGHT010000195.1"/>
</dbReference>
<proteinExistence type="predicted"/>
<organism evidence="2 3">
    <name type="scientific">Limnoraphis robusta CCNP1315</name>
    <dbReference type="NCBI Taxonomy" id="3110306"/>
    <lineage>
        <taxon>Bacteria</taxon>
        <taxon>Bacillati</taxon>
        <taxon>Cyanobacteriota</taxon>
        <taxon>Cyanophyceae</taxon>
        <taxon>Oscillatoriophycideae</taxon>
        <taxon>Oscillatoriales</taxon>
        <taxon>Sirenicapillariaceae</taxon>
        <taxon>Limnoraphis</taxon>
    </lineage>
</organism>
<feature type="domain" description="CobQ/CobB/MinD/ParA nucleotide binding" evidence="1">
    <location>
        <begin position="13"/>
        <end position="45"/>
    </location>
</feature>